<gene>
    <name evidence="1" type="ORF">B5G02_04485</name>
</gene>
<dbReference type="Gene3D" id="3.40.50.300">
    <property type="entry name" value="P-loop containing nucleotide triphosphate hydrolases"/>
    <property type="match status" value="1"/>
</dbReference>
<organism evidence="1 2">
    <name type="scientific">[Collinsella] massiliensis</name>
    <dbReference type="NCBI Taxonomy" id="1232426"/>
    <lineage>
        <taxon>Bacteria</taxon>
        <taxon>Bacillati</taxon>
        <taxon>Actinomycetota</taxon>
        <taxon>Coriobacteriia</taxon>
        <taxon>Coriobacteriales</taxon>
        <taxon>Coriobacteriaceae</taxon>
        <taxon>Enorma</taxon>
    </lineage>
</organism>
<name>A0A1Y3XX01_9ACTN</name>
<dbReference type="SUPFAM" id="SSF52540">
    <property type="entry name" value="P-loop containing nucleoside triphosphate hydrolases"/>
    <property type="match status" value="1"/>
</dbReference>
<protein>
    <submittedName>
        <fullName evidence="1">Nucleotide kinase</fullName>
    </submittedName>
</protein>
<sequence>MTKTLYLIGGPMGVGKTTVCRELNRLLPASVMLDGDWCWCANPFQVTPETKRMVLDNICHLLGNFLCCDAYENVAFCWVMHEQEIIDEILGRLPLEDTGARVRAISLVASEAALRERIERDIRAGARDEDALRRSLAYLPRYRALDTELIDTTGRTPHEIALSISARP</sequence>
<dbReference type="Proteomes" id="UP000195781">
    <property type="component" value="Unassembled WGS sequence"/>
</dbReference>
<dbReference type="OrthoDB" id="9799092at2"/>
<dbReference type="CDD" id="cd02019">
    <property type="entry name" value="NK"/>
    <property type="match status" value="1"/>
</dbReference>
<keyword evidence="2" id="KW-1185">Reference proteome</keyword>
<evidence type="ECO:0000313" key="1">
    <source>
        <dbReference type="EMBL" id="OUN88828.1"/>
    </source>
</evidence>
<evidence type="ECO:0000313" key="2">
    <source>
        <dbReference type="Proteomes" id="UP000195781"/>
    </source>
</evidence>
<dbReference type="InterPro" id="IPR027417">
    <property type="entry name" value="P-loop_NTPase"/>
</dbReference>
<keyword evidence="1" id="KW-0808">Transferase</keyword>
<keyword evidence="1" id="KW-0418">Kinase</keyword>
<dbReference type="Pfam" id="PF13238">
    <property type="entry name" value="AAA_18"/>
    <property type="match status" value="1"/>
</dbReference>
<dbReference type="EMBL" id="NFIE01000008">
    <property type="protein sequence ID" value="OUN88828.1"/>
    <property type="molecule type" value="Genomic_DNA"/>
</dbReference>
<comment type="caution">
    <text evidence="1">The sequence shown here is derived from an EMBL/GenBank/DDBJ whole genome shotgun (WGS) entry which is preliminary data.</text>
</comment>
<accession>A0A1Y3XX01</accession>
<dbReference type="GO" id="GO:0016301">
    <property type="term" value="F:kinase activity"/>
    <property type="evidence" value="ECO:0007669"/>
    <property type="project" value="UniProtKB-KW"/>
</dbReference>
<dbReference type="RefSeq" id="WP_019239551.1">
    <property type="nucleotide sequence ID" value="NZ_CABKRW010000058.1"/>
</dbReference>
<proteinExistence type="predicted"/>
<dbReference type="AlphaFoldDB" id="A0A1Y3XX01"/>
<reference evidence="2" key="1">
    <citation type="submission" date="2017-04" db="EMBL/GenBank/DDBJ databases">
        <title>Function of individual gut microbiota members based on whole genome sequencing of pure cultures obtained from chicken caecum.</title>
        <authorList>
            <person name="Medvecky M."/>
            <person name="Cejkova D."/>
            <person name="Polansky O."/>
            <person name="Karasova D."/>
            <person name="Kubasova T."/>
            <person name="Cizek A."/>
            <person name="Rychlik I."/>
        </authorList>
    </citation>
    <scope>NUCLEOTIDE SEQUENCE [LARGE SCALE GENOMIC DNA]</scope>
    <source>
        <strain evidence="2">An5</strain>
    </source>
</reference>